<dbReference type="AlphaFoldDB" id="A0A3E4Q2R7"/>
<feature type="transmembrane region" description="Helical" evidence="7">
    <location>
        <begin position="267"/>
        <end position="292"/>
    </location>
</feature>
<gene>
    <name evidence="9" type="ORF">DXC93_01335</name>
</gene>
<feature type="transmembrane region" description="Helical" evidence="7">
    <location>
        <begin position="396"/>
        <end position="420"/>
    </location>
</feature>
<protein>
    <submittedName>
        <fullName evidence="9">TRAP transporter large permease</fullName>
    </submittedName>
</protein>
<evidence type="ECO:0000256" key="5">
    <source>
        <dbReference type="ARBA" id="ARBA00022989"/>
    </source>
</evidence>
<dbReference type="GO" id="GO:0005886">
    <property type="term" value="C:plasma membrane"/>
    <property type="evidence" value="ECO:0007669"/>
    <property type="project" value="UniProtKB-SubCell"/>
</dbReference>
<dbReference type="PANTHER" id="PTHR33362:SF4">
    <property type="entry name" value="2,3-DIKETO-L-GULONATE TRAP TRANSPORTER LARGE PERMEASE PROTEIN YIAN"/>
    <property type="match status" value="1"/>
</dbReference>
<feature type="transmembrane region" description="Helical" evidence="7">
    <location>
        <begin position="239"/>
        <end position="255"/>
    </location>
</feature>
<keyword evidence="3" id="KW-0997">Cell inner membrane</keyword>
<feature type="domain" description="TRAP C4-dicarboxylate transport system permease DctM subunit" evidence="8">
    <location>
        <begin position="6"/>
        <end position="414"/>
    </location>
</feature>
<evidence type="ECO:0000313" key="10">
    <source>
        <dbReference type="Proteomes" id="UP000261324"/>
    </source>
</evidence>
<dbReference type="PANTHER" id="PTHR33362">
    <property type="entry name" value="SIALIC ACID TRAP TRANSPORTER PERMEASE PROTEIN SIAT-RELATED"/>
    <property type="match status" value="1"/>
</dbReference>
<sequence length="427" mass="45790">MIILGILFVVLLLFGVPVAFTVGISAASFFVTKGIPMEIVVQKMVSSTQSFSLLAVPFFVLAGNLMNETGITSRLIKFCNLATGHMRGGLAQVSVLLSCLMGGISGSATADAAMESRILGPDMEKKGYSKGFTAAILAMGGLITATIPPSLGLILYGVTGEVSIGRLFLAGIVPGILMTIVLMFAVSRISKKRDYAPEREKIATLPELLKGLIDNIWALMFPVILIVGIRFGVFTPSEAGAFAVVYALFVGMFVYRELTVKKLIECLATTAVDLSVIMFIIICSNAFGYAIVTGQLPQSLASFIVKLSENKYVILTIVMLFVFVVGMFMEATANVLLLTPIFLPIIVSYGFDPVHFGIIYMILITMGGMTPPIGVTMYTTCSILDCPVETYTKESIPFIAGIIILLILLAVFPDLCLFLPNLVYGAA</sequence>
<feature type="transmembrane region" description="Helical" evidence="7">
    <location>
        <begin position="357"/>
        <end position="384"/>
    </location>
</feature>
<comment type="caution">
    <text evidence="9">The sequence shown here is derived from an EMBL/GenBank/DDBJ whole genome shotgun (WGS) entry which is preliminary data.</text>
</comment>
<evidence type="ECO:0000256" key="6">
    <source>
        <dbReference type="ARBA" id="ARBA00023136"/>
    </source>
</evidence>
<evidence type="ECO:0000256" key="4">
    <source>
        <dbReference type="ARBA" id="ARBA00022692"/>
    </source>
</evidence>
<feature type="transmembrane region" description="Helical" evidence="7">
    <location>
        <begin position="335"/>
        <end position="351"/>
    </location>
</feature>
<dbReference type="NCBIfam" id="TIGR00786">
    <property type="entry name" value="dctM"/>
    <property type="match status" value="1"/>
</dbReference>
<accession>A0A3E4Q2R7</accession>
<dbReference type="GO" id="GO:0022857">
    <property type="term" value="F:transmembrane transporter activity"/>
    <property type="evidence" value="ECO:0007669"/>
    <property type="project" value="TreeGrafter"/>
</dbReference>
<dbReference type="EMBL" id="QSRA01000001">
    <property type="protein sequence ID" value="RGK86498.1"/>
    <property type="molecule type" value="Genomic_DNA"/>
</dbReference>
<proteinExistence type="predicted"/>
<evidence type="ECO:0000313" key="9">
    <source>
        <dbReference type="EMBL" id="RGK86498.1"/>
    </source>
</evidence>
<evidence type="ECO:0000256" key="2">
    <source>
        <dbReference type="ARBA" id="ARBA00022475"/>
    </source>
</evidence>
<evidence type="ECO:0000256" key="7">
    <source>
        <dbReference type="SAM" id="Phobius"/>
    </source>
</evidence>
<evidence type="ECO:0000256" key="3">
    <source>
        <dbReference type="ARBA" id="ARBA00022519"/>
    </source>
</evidence>
<dbReference type="Proteomes" id="UP000261324">
    <property type="component" value="Unassembled WGS sequence"/>
</dbReference>
<organism evidence="9 10">
    <name type="scientific">Dorea formicigenerans</name>
    <dbReference type="NCBI Taxonomy" id="39486"/>
    <lineage>
        <taxon>Bacteria</taxon>
        <taxon>Bacillati</taxon>
        <taxon>Bacillota</taxon>
        <taxon>Clostridia</taxon>
        <taxon>Lachnospirales</taxon>
        <taxon>Lachnospiraceae</taxon>
        <taxon>Dorea</taxon>
    </lineage>
</organism>
<reference evidence="9 10" key="1">
    <citation type="submission" date="2018-08" db="EMBL/GenBank/DDBJ databases">
        <title>A genome reference for cultivated species of the human gut microbiota.</title>
        <authorList>
            <person name="Zou Y."/>
            <person name="Xue W."/>
            <person name="Luo G."/>
        </authorList>
    </citation>
    <scope>NUCLEOTIDE SEQUENCE [LARGE SCALE GENOMIC DNA]</scope>
    <source>
        <strain evidence="9 10">TF09-3</strain>
    </source>
</reference>
<comment type="subcellular location">
    <subcellularLocation>
        <location evidence="1">Cell inner membrane</location>
        <topology evidence="1">Multi-pass membrane protein</topology>
    </subcellularLocation>
</comment>
<keyword evidence="5 7" id="KW-1133">Transmembrane helix</keyword>
<feature type="transmembrane region" description="Helical" evidence="7">
    <location>
        <begin position="208"/>
        <end position="233"/>
    </location>
</feature>
<name>A0A3E4Q2R7_9FIRM</name>
<keyword evidence="2" id="KW-1003">Cell membrane</keyword>
<feature type="transmembrane region" description="Helical" evidence="7">
    <location>
        <begin position="50"/>
        <end position="67"/>
    </location>
</feature>
<dbReference type="RefSeq" id="WP_022278368.1">
    <property type="nucleotide sequence ID" value="NZ_QSRA01000001.1"/>
</dbReference>
<evidence type="ECO:0000256" key="1">
    <source>
        <dbReference type="ARBA" id="ARBA00004429"/>
    </source>
</evidence>
<dbReference type="PIRSF" id="PIRSF006066">
    <property type="entry name" value="HI0050"/>
    <property type="match status" value="1"/>
</dbReference>
<keyword evidence="6 7" id="KW-0472">Membrane</keyword>
<dbReference type="InterPro" id="IPR010656">
    <property type="entry name" value="DctM"/>
</dbReference>
<evidence type="ECO:0000259" key="8">
    <source>
        <dbReference type="Pfam" id="PF06808"/>
    </source>
</evidence>
<keyword evidence="4 7" id="KW-0812">Transmembrane</keyword>
<feature type="transmembrane region" description="Helical" evidence="7">
    <location>
        <begin position="164"/>
        <end position="187"/>
    </location>
</feature>
<feature type="transmembrane region" description="Helical" evidence="7">
    <location>
        <begin position="132"/>
        <end position="158"/>
    </location>
</feature>
<dbReference type="Pfam" id="PF06808">
    <property type="entry name" value="DctM"/>
    <property type="match status" value="1"/>
</dbReference>
<dbReference type="InterPro" id="IPR004681">
    <property type="entry name" value="TRAP_DctM"/>
</dbReference>